<evidence type="ECO:0000313" key="3">
    <source>
        <dbReference type="Proteomes" id="UP000321617"/>
    </source>
</evidence>
<dbReference type="InterPro" id="IPR029442">
    <property type="entry name" value="GyrI-like"/>
</dbReference>
<dbReference type="InterPro" id="IPR011256">
    <property type="entry name" value="Reg_factor_effector_dom_sf"/>
</dbReference>
<proteinExistence type="predicted"/>
<evidence type="ECO:0000259" key="1">
    <source>
        <dbReference type="SMART" id="SM00871"/>
    </source>
</evidence>
<accession>A0A562VDY9</accession>
<dbReference type="SMART" id="SM00871">
    <property type="entry name" value="AraC_E_bind"/>
    <property type="match status" value="1"/>
</dbReference>
<dbReference type="RefSeq" id="WP_147135928.1">
    <property type="nucleotide sequence ID" value="NZ_BAABIJ010000001.1"/>
</dbReference>
<feature type="domain" description="AraC effector-binding" evidence="1">
    <location>
        <begin position="1"/>
        <end position="162"/>
    </location>
</feature>
<name>A0A562VDY9_9ACTN</name>
<dbReference type="Gene3D" id="3.20.80.10">
    <property type="entry name" value="Regulatory factor, effector binding domain"/>
    <property type="match status" value="1"/>
</dbReference>
<comment type="caution">
    <text evidence="2">The sequence shown here is derived from an EMBL/GenBank/DDBJ whole genome shotgun (WGS) entry which is preliminary data.</text>
</comment>
<dbReference type="SUPFAM" id="SSF55136">
    <property type="entry name" value="Probable bacterial effector-binding domain"/>
    <property type="match status" value="1"/>
</dbReference>
<keyword evidence="3" id="KW-1185">Reference proteome</keyword>
<dbReference type="Pfam" id="PF06445">
    <property type="entry name" value="GyrI-like"/>
    <property type="match status" value="1"/>
</dbReference>
<sequence length="230" mass="26284">MEMETRRWDARRYVGIPAWVRLAEWGVVNALVPRVFGWLDERGVSPAGPLLYRYLSVPEGDGEYEVHVGVSVTADVAPDGEVVVAEIPAGRYVVATHHGHPDGLFGVEAELRETAAGEGRRWDVRVRDGREYWGGRFEFFHTDPAVTPDLDEWRTEVAYRLADLLELLNHWTVWLGTLRRRLAALSGLPRTTPVRRRPSALPFIHLMRPSLIRRQQFRSSESPGRHRMDT</sequence>
<protein>
    <submittedName>
        <fullName evidence="2">Effector-binding domain-containing protein</fullName>
    </submittedName>
</protein>
<evidence type="ECO:0000313" key="2">
    <source>
        <dbReference type="EMBL" id="TWJ16099.1"/>
    </source>
</evidence>
<dbReference type="Proteomes" id="UP000321617">
    <property type="component" value="Unassembled WGS sequence"/>
</dbReference>
<reference evidence="2 3" key="1">
    <citation type="journal article" date="2013" name="Stand. Genomic Sci.">
        <title>Genomic Encyclopedia of Type Strains, Phase I: The one thousand microbial genomes (KMG-I) project.</title>
        <authorList>
            <person name="Kyrpides N.C."/>
            <person name="Woyke T."/>
            <person name="Eisen J.A."/>
            <person name="Garrity G."/>
            <person name="Lilburn T.G."/>
            <person name="Beck B.J."/>
            <person name="Whitman W.B."/>
            <person name="Hugenholtz P."/>
            <person name="Klenk H.P."/>
        </authorList>
    </citation>
    <scope>NUCLEOTIDE SEQUENCE [LARGE SCALE GENOMIC DNA]</scope>
    <source>
        <strain evidence="2 3">DSM 45044</strain>
    </source>
</reference>
<dbReference type="EMBL" id="VLLL01000005">
    <property type="protein sequence ID" value="TWJ16099.1"/>
    <property type="molecule type" value="Genomic_DNA"/>
</dbReference>
<organism evidence="2 3">
    <name type="scientific">Stackebrandtia albiflava</name>
    <dbReference type="NCBI Taxonomy" id="406432"/>
    <lineage>
        <taxon>Bacteria</taxon>
        <taxon>Bacillati</taxon>
        <taxon>Actinomycetota</taxon>
        <taxon>Actinomycetes</taxon>
        <taxon>Glycomycetales</taxon>
        <taxon>Glycomycetaceae</taxon>
        <taxon>Stackebrandtia</taxon>
    </lineage>
</organism>
<dbReference type="InterPro" id="IPR010499">
    <property type="entry name" value="AraC_E-bd"/>
</dbReference>
<dbReference type="AlphaFoldDB" id="A0A562VDY9"/>
<dbReference type="OrthoDB" id="64208at2"/>
<gene>
    <name evidence="2" type="ORF">LX16_1821</name>
</gene>